<dbReference type="Proteomes" id="UP000799428">
    <property type="component" value="Unassembled WGS sequence"/>
</dbReference>
<dbReference type="OrthoDB" id="1394818at2759"/>
<evidence type="ECO:0000313" key="2">
    <source>
        <dbReference type="EMBL" id="KAF2707457.1"/>
    </source>
</evidence>
<organism evidence="2 3">
    <name type="scientific">Pleomassaria siparia CBS 279.74</name>
    <dbReference type="NCBI Taxonomy" id="1314801"/>
    <lineage>
        <taxon>Eukaryota</taxon>
        <taxon>Fungi</taxon>
        <taxon>Dikarya</taxon>
        <taxon>Ascomycota</taxon>
        <taxon>Pezizomycotina</taxon>
        <taxon>Dothideomycetes</taxon>
        <taxon>Pleosporomycetidae</taxon>
        <taxon>Pleosporales</taxon>
        <taxon>Pleomassariaceae</taxon>
        <taxon>Pleomassaria</taxon>
    </lineage>
</organism>
<proteinExistence type="predicted"/>
<reference evidence="2" key="1">
    <citation type="journal article" date="2020" name="Stud. Mycol.">
        <title>101 Dothideomycetes genomes: a test case for predicting lifestyles and emergence of pathogens.</title>
        <authorList>
            <person name="Haridas S."/>
            <person name="Albert R."/>
            <person name="Binder M."/>
            <person name="Bloem J."/>
            <person name="Labutti K."/>
            <person name="Salamov A."/>
            <person name="Andreopoulos B."/>
            <person name="Baker S."/>
            <person name="Barry K."/>
            <person name="Bills G."/>
            <person name="Bluhm B."/>
            <person name="Cannon C."/>
            <person name="Castanera R."/>
            <person name="Culley D."/>
            <person name="Daum C."/>
            <person name="Ezra D."/>
            <person name="Gonzalez J."/>
            <person name="Henrissat B."/>
            <person name="Kuo A."/>
            <person name="Liang C."/>
            <person name="Lipzen A."/>
            <person name="Lutzoni F."/>
            <person name="Magnuson J."/>
            <person name="Mondo S."/>
            <person name="Nolan M."/>
            <person name="Ohm R."/>
            <person name="Pangilinan J."/>
            <person name="Park H.-J."/>
            <person name="Ramirez L."/>
            <person name="Alfaro M."/>
            <person name="Sun H."/>
            <person name="Tritt A."/>
            <person name="Yoshinaga Y."/>
            <person name="Zwiers L.-H."/>
            <person name="Turgeon B."/>
            <person name="Goodwin S."/>
            <person name="Spatafora J."/>
            <person name="Crous P."/>
            <person name="Grigoriev I."/>
        </authorList>
    </citation>
    <scope>NUCLEOTIDE SEQUENCE</scope>
    <source>
        <strain evidence="2">CBS 279.74</strain>
    </source>
</reference>
<keyword evidence="3" id="KW-1185">Reference proteome</keyword>
<dbReference type="EMBL" id="MU005774">
    <property type="protein sequence ID" value="KAF2707457.1"/>
    <property type="molecule type" value="Genomic_DNA"/>
</dbReference>
<feature type="compositionally biased region" description="Basic and acidic residues" evidence="1">
    <location>
        <begin position="129"/>
        <end position="142"/>
    </location>
</feature>
<name>A0A6G1K506_9PLEO</name>
<sequence>MNGVADELGSAGRDVRYISNDMLCCSQVLRLVHTSLEDGKNTIDSTIIQSFVNNLLQLIEQCNTLYDETNGLMTLGPPMRRRDVNGNEPPHTGTPFPGEHKLPNGFSWKPNGEASNVKRKSATNATDVSEDRSPSPKTERTRKPYTFTFQPDQSYQKSPPQPQQPEADYFQPTRSDSSPSPVHY</sequence>
<gene>
    <name evidence="2" type="ORF">K504DRAFT_512570</name>
</gene>
<evidence type="ECO:0000313" key="3">
    <source>
        <dbReference type="Proteomes" id="UP000799428"/>
    </source>
</evidence>
<feature type="compositionally biased region" description="Polar residues" evidence="1">
    <location>
        <begin position="172"/>
        <end position="184"/>
    </location>
</feature>
<dbReference type="AlphaFoldDB" id="A0A6G1K506"/>
<protein>
    <submittedName>
        <fullName evidence="2">Uncharacterized protein</fullName>
    </submittedName>
</protein>
<feature type="region of interest" description="Disordered" evidence="1">
    <location>
        <begin position="74"/>
        <end position="184"/>
    </location>
</feature>
<evidence type="ECO:0000256" key="1">
    <source>
        <dbReference type="SAM" id="MobiDB-lite"/>
    </source>
</evidence>
<accession>A0A6G1K506</accession>